<dbReference type="Pfam" id="PF00174">
    <property type="entry name" value="Oxidored_molyb"/>
    <property type="match status" value="1"/>
</dbReference>
<feature type="chain" id="PRO_5035220999" evidence="1">
    <location>
        <begin position="23"/>
        <end position="169"/>
    </location>
</feature>
<dbReference type="Gene3D" id="3.90.420.10">
    <property type="entry name" value="Oxidoreductase, molybdopterin-binding domain"/>
    <property type="match status" value="1"/>
</dbReference>
<dbReference type="InterPro" id="IPR036374">
    <property type="entry name" value="OxRdtase_Mopterin-bd_sf"/>
</dbReference>
<feature type="domain" description="Oxidoreductase molybdopterin-binding" evidence="2">
    <location>
        <begin position="67"/>
        <end position="142"/>
    </location>
</feature>
<dbReference type="AlphaFoldDB" id="A0A8J7CMM6"/>
<protein>
    <submittedName>
        <fullName evidence="3">Molybdopterin-dependent oxidoreductase</fullName>
    </submittedName>
</protein>
<feature type="signal peptide" evidence="1">
    <location>
        <begin position="1"/>
        <end position="22"/>
    </location>
</feature>
<keyword evidence="1" id="KW-0732">Signal</keyword>
<reference evidence="3" key="1">
    <citation type="submission" date="2020-09" db="EMBL/GenBank/DDBJ databases">
        <title>A novel bacterium of genus Mangrovicoccus, isolated from South China Sea.</title>
        <authorList>
            <person name="Huang H."/>
            <person name="Mo K."/>
            <person name="Hu Y."/>
        </authorList>
    </citation>
    <scope>NUCLEOTIDE SEQUENCE</scope>
    <source>
        <strain evidence="3">HB182678</strain>
    </source>
</reference>
<gene>
    <name evidence="3" type="ORF">ICN82_20660</name>
</gene>
<evidence type="ECO:0000313" key="3">
    <source>
        <dbReference type="EMBL" id="MBE3640621.1"/>
    </source>
</evidence>
<organism evidence="3 4">
    <name type="scientific">Mangrovicoccus algicola</name>
    <dbReference type="NCBI Taxonomy" id="2771008"/>
    <lineage>
        <taxon>Bacteria</taxon>
        <taxon>Pseudomonadati</taxon>
        <taxon>Pseudomonadota</taxon>
        <taxon>Alphaproteobacteria</taxon>
        <taxon>Rhodobacterales</taxon>
        <taxon>Paracoccaceae</taxon>
        <taxon>Mangrovicoccus</taxon>
    </lineage>
</organism>
<evidence type="ECO:0000313" key="4">
    <source>
        <dbReference type="Proteomes" id="UP000609121"/>
    </source>
</evidence>
<accession>A0A8J7CMM6</accession>
<evidence type="ECO:0000256" key="1">
    <source>
        <dbReference type="SAM" id="SignalP"/>
    </source>
</evidence>
<dbReference type="SUPFAM" id="SSF56524">
    <property type="entry name" value="Oxidoreductase molybdopterin-binding domain"/>
    <property type="match status" value="1"/>
</dbReference>
<proteinExistence type="predicted"/>
<evidence type="ECO:0000259" key="2">
    <source>
        <dbReference type="Pfam" id="PF00174"/>
    </source>
</evidence>
<comment type="caution">
    <text evidence="3">The sequence shown here is derived from an EMBL/GenBank/DDBJ whole genome shotgun (WGS) entry which is preliminary data.</text>
</comment>
<keyword evidence="4" id="KW-1185">Reference proteome</keyword>
<dbReference type="InterPro" id="IPR000572">
    <property type="entry name" value="OxRdtase_Mopterin-bd_dom"/>
</dbReference>
<sequence>MLRAFALLAVCAAMLLGATARAADLPAPTGTPILTISGRIETTNDGDRAVFDMDMLRSLPSVTFETTTSWTKGVQSFTGVSLKVLLETVGAQGDSISATAINDYAVDIPREDWVEGGPILAYLNNGETMSVREHGPLWVVYPYDLNPAYQSEVTFSRSIWQLDRIIVTR</sequence>
<dbReference type="EMBL" id="JACVXA010000113">
    <property type="protein sequence ID" value="MBE3640621.1"/>
    <property type="molecule type" value="Genomic_DNA"/>
</dbReference>
<dbReference type="Proteomes" id="UP000609121">
    <property type="component" value="Unassembled WGS sequence"/>
</dbReference>
<name>A0A8J7CMM6_9RHOB</name>